<sequence length="113" mass="11521">MKTIVASALIAAAALAGLPATAQVAAGPAGAIAHFNLDRTNSEDLRLPEGRTAGTVVSTRSESVRAAVYDHFNGDADSSADLRGLNGATAFDATPAVGVDIVDRIRRESAESE</sequence>
<evidence type="ECO:0000313" key="3">
    <source>
        <dbReference type="Proteomes" id="UP000049455"/>
    </source>
</evidence>
<organism evidence="2 3">
    <name type="scientific">Jannaschia seosinensis</name>
    <dbReference type="NCBI Taxonomy" id="313367"/>
    <lineage>
        <taxon>Bacteria</taxon>
        <taxon>Pseudomonadati</taxon>
        <taxon>Pseudomonadota</taxon>
        <taxon>Alphaproteobacteria</taxon>
        <taxon>Rhodobacterales</taxon>
        <taxon>Roseobacteraceae</taxon>
        <taxon>Jannaschia</taxon>
    </lineage>
</organism>
<keyword evidence="1" id="KW-0732">Signal</keyword>
<accession>A0A0M7BFK6</accession>
<dbReference type="Proteomes" id="UP000049455">
    <property type="component" value="Unassembled WGS sequence"/>
</dbReference>
<evidence type="ECO:0000256" key="1">
    <source>
        <dbReference type="SAM" id="SignalP"/>
    </source>
</evidence>
<feature type="chain" id="PRO_5005810292" evidence="1">
    <location>
        <begin position="23"/>
        <end position="113"/>
    </location>
</feature>
<name>A0A0M7BFK6_9RHOB</name>
<dbReference type="OrthoDB" id="7659418at2"/>
<dbReference type="AlphaFoldDB" id="A0A0M7BFK6"/>
<evidence type="ECO:0000313" key="2">
    <source>
        <dbReference type="EMBL" id="CUH40693.1"/>
    </source>
</evidence>
<dbReference type="RefSeq" id="WP_055664696.1">
    <property type="nucleotide sequence ID" value="NZ_CYPR01000228.1"/>
</dbReference>
<protein>
    <submittedName>
        <fullName evidence="2">Uncharacterized protein</fullName>
    </submittedName>
</protein>
<dbReference type="EMBL" id="CYPR01000228">
    <property type="protein sequence ID" value="CUH40693.1"/>
    <property type="molecule type" value="Genomic_DNA"/>
</dbReference>
<keyword evidence="3" id="KW-1185">Reference proteome</keyword>
<proteinExistence type="predicted"/>
<feature type="signal peptide" evidence="1">
    <location>
        <begin position="1"/>
        <end position="22"/>
    </location>
</feature>
<reference evidence="2 3" key="1">
    <citation type="submission" date="2015-09" db="EMBL/GenBank/DDBJ databases">
        <authorList>
            <person name="Jackson K.R."/>
            <person name="Lunt B.L."/>
            <person name="Fisher J.N.B."/>
            <person name="Gardner A.V."/>
            <person name="Bailey M.E."/>
            <person name="Deus L.M."/>
            <person name="Earl A.S."/>
            <person name="Gibby P.D."/>
            <person name="Hartmann K.A."/>
            <person name="Liu J.E."/>
            <person name="Manci A.M."/>
            <person name="Nielsen D.A."/>
            <person name="Solomon M.B."/>
            <person name="Breakwell D.P."/>
            <person name="Burnett S.H."/>
            <person name="Grose J.H."/>
        </authorList>
    </citation>
    <scope>NUCLEOTIDE SEQUENCE [LARGE SCALE GENOMIC DNA]</scope>
    <source>
        <strain evidence="2 3">CECT 7799</strain>
    </source>
</reference>
<gene>
    <name evidence="2" type="ORF">JSE7799_03428</name>
</gene>